<dbReference type="RefSeq" id="WP_002576103.1">
    <property type="nucleotide sequence ID" value="NZ_CACRTF010000017.1"/>
</dbReference>
<feature type="compositionally biased region" description="Polar residues" evidence="1">
    <location>
        <begin position="442"/>
        <end position="455"/>
    </location>
</feature>
<feature type="compositionally biased region" description="Low complexity" evidence="1">
    <location>
        <begin position="333"/>
        <end position="343"/>
    </location>
</feature>
<feature type="compositionally biased region" description="Basic and acidic residues" evidence="1">
    <location>
        <begin position="207"/>
        <end position="216"/>
    </location>
</feature>
<gene>
    <name evidence="2" type="ORF">CBLFYP116_03920</name>
</gene>
<reference evidence="2" key="1">
    <citation type="submission" date="2019-11" db="EMBL/GenBank/DDBJ databases">
        <authorList>
            <person name="Feng L."/>
        </authorList>
    </citation>
    <scope>NUCLEOTIDE SEQUENCE</scope>
    <source>
        <strain evidence="2">CbolteaeLFYP116</strain>
    </source>
</reference>
<name>A0A6N2WSU0_9FIRM</name>
<evidence type="ECO:0000256" key="1">
    <source>
        <dbReference type="SAM" id="MobiDB-lite"/>
    </source>
</evidence>
<feature type="compositionally biased region" description="Basic and acidic residues" evidence="1">
    <location>
        <begin position="226"/>
        <end position="235"/>
    </location>
</feature>
<feature type="compositionally biased region" description="Gly residues" evidence="1">
    <location>
        <begin position="344"/>
        <end position="360"/>
    </location>
</feature>
<feature type="compositionally biased region" description="Basic and acidic residues" evidence="1">
    <location>
        <begin position="266"/>
        <end position="279"/>
    </location>
</feature>
<accession>A0A6N2WSU0</accession>
<sequence>MDGKRQKFQLRRQRHNRQRILAFCLIFSLVLSNLNFGSMLTYATEGNRRTFEIGSDVKAVLKDGVLTVKGYGDTRDFSCDTAPFAEYADEIRTLVIEDGITYIGSCLFYGLGGLQGELILPESIVGIGDYAFSGESPDQAARFTVIRNEFEGGEITEWKKAEPEESETVTLATPSQAAKVTSEERIEEGEQNGEADKTGDENAVNEGNREETKQETAEQTEQGETEPGKPDRIEQGETEQEETEQEETEQEEAERTEPEETEQEEAERTEPEETAHRDTLSAIARIENHQVPFVGEGMPEGDSDSSGSESGMDAGSADSGDDSGDAGSGGADTGDSGDADSGSGDTGGGGDTDSGSGDTGDSGDADSGSGDTGGDGDTDSGSGDTGSGDANSGSTDTGSGNTDADSGSTDTGGDNADAGGGGSPDTGSGQEGGLSKDDSMDSGDNTEAGDTSGTSGDKPDDAAGQGSHNQELPSESENGTGGKDSRPQKVTENIEAENPDYDIEYISQQKIENPETVFYEGQTGMVICSPENGTFIEAAEYAGYVMADSCITVILDDMMEMELPACEGQVCLPECPEEIKCPWDDNAIFTAKFAGWTLEPGTEPAKALVPGTYTDTGEEHLNLYSVWKPVGTYQMGVRAERQGGTAIYTLFDKETGETVNSMDGYAFLYQWQYSAQGADIPDDKNPYGEDVNLTDNHGNGDDGLWEDIAGEDSPVYKRSVKAGDMEMRFRCAVTPVKMTRSMTAASSVTLYSEPANGVAVLETVYVNQDSGDDGNSGLENAPVKTVEAAAKKLKTREDGGTSDGNQIILMQDYDYGNTTDFLKEHAVPVTIKGITEDIKFFSNAAGTESEFHLYEDITFDSLTIEKMNHLYGNGHNITIGDNVSCSGLYLYGASKDGTLTVKPGIIQVRSGSIARIIGYIRSNGSVDANNNEAVIIVDGTAKVDTIVAGSASGEIKNGNVGIYIRGGTVNKIIGGCQGFSNVKAPYTGKTSINISGGTVNMVYGAGSGRATGIPTYQGILDIIVTGGSISNIYGSGSAAYVVSGEDATKVNISVSAGTVGNIYAAGVGGEAGVDGGNDANGTPAADFGSLTGKADITIDNDAVITGNIYASGQGYTQKDYGKGNAYLDGEANITVNGGTIKGNIYGGGEGVNKAGFEKSARVCKNSKVTVEIKGGLIEGYVYGGGKVAEVEGSTNVIISGGTIKGNVYGGGEAGLTHGRAAVHMANGTVNGSIYGGALGKVGDRFVYGGSTVNMTGGWVRGNVYGGSELSNDGKSGEQDEKSASGLVFVNLTGGTVSGKVFGGGFQGIVNGSTHVHIGLGAIDKCNYYKSHAEEKPVLDASGLSVGGSVYAGGDYGGDSADLNYDTITVNGFSHVYIDGTDYSFGAGDTGGKKMEIAGGVFGSGASCDAGDVRLVTLDHFGAAASGGGQPELVTGTVTSIQRADQVRLIETHVRLAGQSDVANSNQTTPYSLNRIGDKGNFDKLGELGNSLALEGGSTLVLDSASNSVANLKSVDETESKVVTQADLAHCPNTVVLSTGTVFRISNTSQGDSEEYGAVTGYFYMIAGDTADAYAFARAKTETLNPSDGGFVVPGEKTELGYTNIGTSYRYWKVAGDNAGATRHVVLTARNSDSLGMGEDGFAAAEGTIELPPVGDTENIRYAIKSITLSDKMTLVDAAMNLETGTWITSGPDVSAEQEKAKIRNTPASTFGLVMWQNTGKTEVVSNVISDQTAGTDNSNSIIGKDWEYHVLDQETSGIPNIEFKLTYYNDGIRISQNLGTVSVVVERYAGDILEEEITMNVEVVTKASALSEQTIDLYASESGSYTGRMVIPADSSRNLSLAGVKVPENGITLKAVGSELEHYDVAVTLQPVQSQGWNTANLMSEPYDISTYKESADTVLLGTTDSRYEAPIDFVLYNHGAFAPKDTDEIILTLSDADGNKVPVTLNIHWKESIVSAVQMAFGKQYEGMNDIDPVVISQESAVTAVFTLGSQNGTLAASSVWLELQDSSGIRHALPDGAKLTLLSGNRYYLYTLTGGEKDGKIPLDNFAEMWGSSQFNENIAAKTITVIAAFDKTAGLMPGEYSLRLRNDTGADSVGGYFTVNNSTAAITLDSQEGLARGEHRISIYVSPQQDTRLSDKAAVVLTTPEGEEFPKGTAFIYGEKRCYPVNGRVYLILDRGQAHTVIMDTTDTAGLPLENNRISAQLFAAGVNAGKGRITGTELTYNVKANPVYGLSVKADQGEERVATPGAAIGFTVSYSMEHITQAEIIQVEVRRKEDGAYIEADGWEVSGDLELGQGDGAKREGNAAVTITVPENTGEGTYRLIFKLGDKKALYNIIIRSCD</sequence>
<proteinExistence type="predicted"/>
<organism evidence="2">
    <name type="scientific">Enterocloster bolteae</name>
    <dbReference type="NCBI Taxonomy" id="208479"/>
    <lineage>
        <taxon>Bacteria</taxon>
        <taxon>Bacillati</taxon>
        <taxon>Bacillota</taxon>
        <taxon>Clostridia</taxon>
        <taxon>Lachnospirales</taxon>
        <taxon>Lachnospiraceae</taxon>
        <taxon>Enterocloster</taxon>
    </lineage>
</organism>
<dbReference type="InterPro" id="IPR032675">
    <property type="entry name" value="LRR_dom_sf"/>
</dbReference>
<dbReference type="Gene3D" id="3.80.10.10">
    <property type="entry name" value="Ribonuclease Inhibitor"/>
    <property type="match status" value="1"/>
</dbReference>
<feature type="compositionally biased region" description="Low complexity" evidence="1">
    <location>
        <begin position="304"/>
        <end position="318"/>
    </location>
</feature>
<feature type="compositionally biased region" description="Low complexity" evidence="1">
    <location>
        <begin position="379"/>
        <end position="417"/>
    </location>
</feature>
<feature type="compositionally biased region" description="Polar residues" evidence="1">
    <location>
        <begin position="168"/>
        <end position="179"/>
    </location>
</feature>
<evidence type="ECO:0000313" key="2">
    <source>
        <dbReference type="EMBL" id="VYT44835.1"/>
    </source>
</evidence>
<dbReference type="EMBL" id="CACRTF010000017">
    <property type="protein sequence ID" value="VYT44835.1"/>
    <property type="molecule type" value="Genomic_DNA"/>
</dbReference>
<feature type="compositionally biased region" description="Polar residues" evidence="1">
    <location>
        <begin position="466"/>
        <end position="478"/>
    </location>
</feature>
<dbReference type="GeneID" id="23114086"/>
<feature type="region of interest" description="Disordered" evidence="1">
    <location>
        <begin position="160"/>
        <end position="500"/>
    </location>
</feature>
<feature type="compositionally biased region" description="Gly residues" evidence="1">
    <location>
        <begin position="418"/>
        <end position="432"/>
    </location>
</feature>
<feature type="compositionally biased region" description="Acidic residues" evidence="1">
    <location>
        <begin position="236"/>
        <end position="252"/>
    </location>
</feature>
<protein>
    <submittedName>
        <fullName evidence="2">Uncharacterized protein</fullName>
    </submittedName>
</protein>